<evidence type="ECO:0000313" key="3">
    <source>
        <dbReference type="Proteomes" id="UP000009183"/>
    </source>
</evidence>
<protein>
    <submittedName>
        <fullName evidence="2">Uncharacterized protein</fullName>
    </submittedName>
</protein>
<gene>
    <name evidence="2" type="ordered locus">VIT_13s0064g00800</name>
</gene>
<feature type="compositionally biased region" description="Basic and acidic residues" evidence="1">
    <location>
        <begin position="59"/>
        <end position="70"/>
    </location>
</feature>
<feature type="region of interest" description="Disordered" evidence="1">
    <location>
        <begin position="47"/>
        <end position="70"/>
    </location>
</feature>
<dbReference type="EMBL" id="FN595509">
    <property type="protein sequence ID" value="CBI24898.3"/>
    <property type="molecule type" value="Genomic_DNA"/>
</dbReference>
<proteinExistence type="predicted"/>
<accession>D7T317</accession>
<dbReference type="Proteomes" id="UP000009183">
    <property type="component" value="Chromosome 13"/>
</dbReference>
<name>D7T317_VITVI</name>
<dbReference type="HOGENOM" id="CLU_2763026_0_0_1"/>
<reference evidence="3" key="1">
    <citation type="journal article" date="2007" name="Nature">
        <title>The grapevine genome sequence suggests ancestral hexaploidization in major angiosperm phyla.</title>
        <authorList>
            <consortium name="The French-Italian Public Consortium for Grapevine Genome Characterization."/>
            <person name="Jaillon O."/>
            <person name="Aury J.-M."/>
            <person name="Noel B."/>
            <person name="Policriti A."/>
            <person name="Clepet C."/>
            <person name="Casagrande A."/>
            <person name="Choisne N."/>
            <person name="Aubourg S."/>
            <person name="Vitulo N."/>
            <person name="Jubin C."/>
            <person name="Vezzi A."/>
            <person name="Legeai F."/>
            <person name="Hugueney P."/>
            <person name="Dasilva C."/>
            <person name="Horner D."/>
            <person name="Mica E."/>
            <person name="Jublot D."/>
            <person name="Poulain J."/>
            <person name="Bruyere C."/>
            <person name="Billault A."/>
            <person name="Segurens B."/>
            <person name="Gouyvenoux M."/>
            <person name="Ugarte E."/>
            <person name="Cattonaro F."/>
            <person name="Anthouard V."/>
            <person name="Vico V."/>
            <person name="Del Fabbro C."/>
            <person name="Alaux M."/>
            <person name="Di Gaspero G."/>
            <person name="Dumas V."/>
            <person name="Felice N."/>
            <person name="Paillard S."/>
            <person name="Juman I."/>
            <person name="Moroldo M."/>
            <person name="Scalabrin S."/>
            <person name="Canaguier A."/>
            <person name="Le Clainche I."/>
            <person name="Malacrida G."/>
            <person name="Durand E."/>
            <person name="Pesole G."/>
            <person name="Laucou V."/>
            <person name="Chatelet P."/>
            <person name="Merdinoglu D."/>
            <person name="Delledonne M."/>
            <person name="Pezzotti M."/>
            <person name="Lecharny A."/>
            <person name="Scarpelli C."/>
            <person name="Artiguenave F."/>
            <person name="Pe M.E."/>
            <person name="Valle G."/>
            <person name="Morgante M."/>
            <person name="Caboche M."/>
            <person name="Adam-Blondon A.-F."/>
            <person name="Weissenbach J."/>
            <person name="Quetier F."/>
            <person name="Wincker P."/>
        </authorList>
    </citation>
    <scope>NUCLEOTIDE SEQUENCE [LARGE SCALE GENOMIC DNA]</scope>
    <source>
        <strain evidence="3">cv. Pinot noir / PN40024</strain>
    </source>
</reference>
<evidence type="ECO:0000313" key="2">
    <source>
        <dbReference type="EMBL" id="CBI24898.3"/>
    </source>
</evidence>
<keyword evidence="3" id="KW-1185">Reference proteome</keyword>
<dbReference type="AlphaFoldDB" id="D7T317"/>
<dbReference type="PaxDb" id="29760-VIT_13s0064g00800.t01"/>
<organism evidence="2 3">
    <name type="scientific">Vitis vinifera</name>
    <name type="common">Grape</name>
    <dbReference type="NCBI Taxonomy" id="29760"/>
    <lineage>
        <taxon>Eukaryota</taxon>
        <taxon>Viridiplantae</taxon>
        <taxon>Streptophyta</taxon>
        <taxon>Embryophyta</taxon>
        <taxon>Tracheophyta</taxon>
        <taxon>Spermatophyta</taxon>
        <taxon>Magnoliopsida</taxon>
        <taxon>eudicotyledons</taxon>
        <taxon>Gunneridae</taxon>
        <taxon>Pentapetalae</taxon>
        <taxon>rosids</taxon>
        <taxon>Vitales</taxon>
        <taxon>Vitaceae</taxon>
        <taxon>Viteae</taxon>
        <taxon>Vitis</taxon>
    </lineage>
</organism>
<dbReference type="InParanoid" id="D7T317"/>
<evidence type="ECO:0000256" key="1">
    <source>
        <dbReference type="SAM" id="MobiDB-lite"/>
    </source>
</evidence>
<sequence length="70" mass="8052">MWVCVSDDFDVKVLVRNIIKSATNRDVENLELDQLQQLLKQNLDGKRTLDETMQSGGRLENEEVIKAPNH</sequence>